<evidence type="ECO:0000259" key="1">
    <source>
        <dbReference type="Pfam" id="PF12849"/>
    </source>
</evidence>
<dbReference type="InterPro" id="IPR024370">
    <property type="entry name" value="PBP_domain"/>
</dbReference>
<evidence type="ECO:0000313" key="2">
    <source>
        <dbReference type="EMBL" id="NBI05972.1"/>
    </source>
</evidence>
<feature type="domain" description="PBP" evidence="1">
    <location>
        <begin position="31"/>
        <end position="254"/>
    </location>
</feature>
<dbReference type="SUPFAM" id="SSF53850">
    <property type="entry name" value="Periplasmic binding protein-like II"/>
    <property type="match status" value="1"/>
</dbReference>
<dbReference type="RefSeq" id="WP_160196458.1">
    <property type="nucleotide sequence ID" value="NZ_QXXA01000004.1"/>
</dbReference>
<dbReference type="Pfam" id="PF12849">
    <property type="entry name" value="PBP_like_2"/>
    <property type="match status" value="1"/>
</dbReference>
<dbReference type="PANTHER" id="PTHR37945:SF1">
    <property type="entry name" value="EXTRACELLULAR TUNGSTATE BINDING PROTEIN"/>
    <property type="match status" value="1"/>
</dbReference>
<name>A0A845QXU7_9CLOT</name>
<keyword evidence="3" id="KW-1185">Reference proteome</keyword>
<organism evidence="2 3">
    <name type="scientific">Senegalia massiliensis</name>
    <dbReference type="NCBI Taxonomy" id="1720316"/>
    <lineage>
        <taxon>Bacteria</taxon>
        <taxon>Bacillati</taxon>
        <taxon>Bacillota</taxon>
        <taxon>Clostridia</taxon>
        <taxon>Eubacteriales</taxon>
        <taxon>Clostridiaceae</taxon>
        <taxon>Senegalia</taxon>
    </lineage>
</organism>
<dbReference type="EMBL" id="QXXA01000004">
    <property type="protein sequence ID" value="NBI05972.1"/>
    <property type="molecule type" value="Genomic_DNA"/>
</dbReference>
<protein>
    <submittedName>
        <fullName evidence="2">Tungsten ABC transporter substrate-binding protein</fullName>
    </submittedName>
</protein>
<dbReference type="PROSITE" id="PS51257">
    <property type="entry name" value="PROKAR_LIPOPROTEIN"/>
    <property type="match status" value="1"/>
</dbReference>
<comment type="caution">
    <text evidence="2">The sequence shown here is derived from an EMBL/GenBank/DDBJ whole genome shotgun (WGS) entry which is preliminary data.</text>
</comment>
<sequence length="279" mass="31712">MKKISMLSLVVLLTVILIIGCTDVENKLEQNELILATTTSTRDSGLLDHILPYFEKEYNIKVKVIAVGTGKALEMGKNGEADVLLTHAKDSEMEFLKEGHGMKRVEVMYNDFILVGPNSDPLNIKQNYSNDIYKALETIYNQNEYKFVSRGDDSGTHKKELKIWKEIHIKPNGDFYIQNGSGMADTLKMADEKQAYTLTDRGTYLSMKDEIELDILVEGNDILFNQYSVTTVNSEKNEQINSKGAKKFQKWFSSKYTQEIIGKYGKEEYGEVLFTPNAK</sequence>
<dbReference type="Proteomes" id="UP000467132">
    <property type="component" value="Unassembled WGS sequence"/>
</dbReference>
<dbReference type="AlphaFoldDB" id="A0A845QXU7"/>
<dbReference type="PANTHER" id="PTHR37945">
    <property type="entry name" value="EXTRACELLULAR TUNGSTATE BINDING PROTEIN"/>
    <property type="match status" value="1"/>
</dbReference>
<reference evidence="2 3" key="1">
    <citation type="submission" date="2018-08" db="EMBL/GenBank/DDBJ databases">
        <title>Murine metabolic-syndrome-specific gut microbial biobank.</title>
        <authorList>
            <person name="Liu C."/>
        </authorList>
    </citation>
    <scope>NUCLEOTIDE SEQUENCE [LARGE SCALE GENOMIC DNA]</scope>
    <source>
        <strain evidence="2 3">583</strain>
    </source>
</reference>
<dbReference type="InterPro" id="IPR052738">
    <property type="entry name" value="ABC-Tungstate_binding"/>
</dbReference>
<dbReference type="OrthoDB" id="186379at2"/>
<proteinExistence type="predicted"/>
<accession>A0A845QXU7</accession>
<evidence type="ECO:0000313" key="3">
    <source>
        <dbReference type="Proteomes" id="UP000467132"/>
    </source>
</evidence>
<gene>
    <name evidence="2" type="ORF">D3Z33_03755</name>
</gene>
<dbReference type="Gene3D" id="3.40.190.10">
    <property type="entry name" value="Periplasmic binding protein-like II"/>
    <property type="match status" value="2"/>
</dbReference>